<accession>A0A8S4A1V0</accession>
<organism evidence="2 3">
    <name type="scientific">Candidula unifasciata</name>
    <dbReference type="NCBI Taxonomy" id="100452"/>
    <lineage>
        <taxon>Eukaryota</taxon>
        <taxon>Metazoa</taxon>
        <taxon>Spiralia</taxon>
        <taxon>Lophotrochozoa</taxon>
        <taxon>Mollusca</taxon>
        <taxon>Gastropoda</taxon>
        <taxon>Heterobranchia</taxon>
        <taxon>Euthyneura</taxon>
        <taxon>Panpulmonata</taxon>
        <taxon>Eupulmonata</taxon>
        <taxon>Stylommatophora</taxon>
        <taxon>Helicina</taxon>
        <taxon>Helicoidea</taxon>
        <taxon>Geomitridae</taxon>
        <taxon>Candidula</taxon>
    </lineage>
</organism>
<dbReference type="SUPFAM" id="SSF52833">
    <property type="entry name" value="Thioredoxin-like"/>
    <property type="match status" value="1"/>
</dbReference>
<dbReference type="Proteomes" id="UP000678393">
    <property type="component" value="Unassembled WGS sequence"/>
</dbReference>
<proteinExistence type="predicted"/>
<protein>
    <submittedName>
        <fullName evidence="2">Uncharacterized protein</fullName>
    </submittedName>
</protein>
<evidence type="ECO:0000313" key="3">
    <source>
        <dbReference type="Proteomes" id="UP000678393"/>
    </source>
</evidence>
<dbReference type="AlphaFoldDB" id="A0A8S4A1V0"/>
<dbReference type="InterPro" id="IPR036249">
    <property type="entry name" value="Thioredoxin-like_sf"/>
</dbReference>
<dbReference type="EMBL" id="CAJHNH020007013">
    <property type="protein sequence ID" value="CAG5134300.1"/>
    <property type="molecule type" value="Genomic_DNA"/>
</dbReference>
<feature type="region of interest" description="Disordered" evidence="1">
    <location>
        <begin position="1"/>
        <end position="47"/>
    </location>
</feature>
<dbReference type="Gene3D" id="3.40.30.10">
    <property type="entry name" value="Glutaredoxin"/>
    <property type="match status" value="1"/>
</dbReference>
<comment type="caution">
    <text evidence="2">The sequence shown here is derived from an EMBL/GenBank/DDBJ whole genome shotgun (WGS) entry which is preliminary data.</text>
</comment>
<sequence>MSRNSADGYPRSPQWSTDSDDSLSNLSPYMFPPTATPPRPGVSNLRKQPEQNRFFPQHGQQITDVPKLPPVFRPDGPRKNASMGLSSPKIVTLNRDNFQQFVAPMEKVLVYFYNSDGNRHTPLESQFSEAADRMNHPGYGFGAVDCALEQAVCHHFQITQPAVLKLFSYGYDLSTINSPMNFSADEMQRLVSMSPVLRKPRAEEGKNFIKKKQQAQYG</sequence>
<name>A0A8S4A1V0_9EUPU</name>
<keyword evidence="3" id="KW-1185">Reference proteome</keyword>
<reference evidence="2" key="1">
    <citation type="submission" date="2021-04" db="EMBL/GenBank/DDBJ databases">
        <authorList>
            <consortium name="Molecular Ecology Group"/>
        </authorList>
    </citation>
    <scope>NUCLEOTIDE SEQUENCE</scope>
</reference>
<evidence type="ECO:0000256" key="1">
    <source>
        <dbReference type="SAM" id="MobiDB-lite"/>
    </source>
</evidence>
<evidence type="ECO:0000313" key="2">
    <source>
        <dbReference type="EMBL" id="CAG5134300.1"/>
    </source>
</evidence>
<dbReference type="CDD" id="cd02961">
    <property type="entry name" value="PDI_a_family"/>
    <property type="match status" value="1"/>
</dbReference>
<feature type="compositionally biased region" description="Pro residues" evidence="1">
    <location>
        <begin position="30"/>
        <end position="40"/>
    </location>
</feature>
<gene>
    <name evidence="2" type="ORF">CUNI_LOCUS19858</name>
</gene>